<dbReference type="AlphaFoldDB" id="A0ABD5T0R6"/>
<keyword evidence="2" id="KW-1185">Reference proteome</keyword>
<reference evidence="1 2" key="1">
    <citation type="journal article" date="2019" name="Int. J. Syst. Evol. Microbiol.">
        <title>The Global Catalogue of Microorganisms (GCM) 10K type strain sequencing project: providing services to taxonomists for standard genome sequencing and annotation.</title>
        <authorList>
            <consortium name="The Broad Institute Genomics Platform"/>
            <consortium name="The Broad Institute Genome Sequencing Center for Infectious Disease"/>
            <person name="Wu L."/>
            <person name="Ma J."/>
        </authorList>
    </citation>
    <scope>NUCLEOTIDE SEQUENCE [LARGE SCALE GENOMIC DNA]</scope>
    <source>
        <strain evidence="1 2">LMG 29247</strain>
    </source>
</reference>
<evidence type="ECO:0000313" key="1">
    <source>
        <dbReference type="EMBL" id="MFC6769821.1"/>
    </source>
</evidence>
<dbReference type="Proteomes" id="UP001596383">
    <property type="component" value="Unassembled WGS sequence"/>
</dbReference>
<proteinExistence type="predicted"/>
<comment type="caution">
    <text evidence="1">The sequence shown here is derived from an EMBL/GenBank/DDBJ whole genome shotgun (WGS) entry which is preliminary data.</text>
</comment>
<organism evidence="1 2">
    <name type="scientific">Natrinema soli</name>
    <dbReference type="NCBI Taxonomy" id="1930624"/>
    <lineage>
        <taxon>Archaea</taxon>
        <taxon>Methanobacteriati</taxon>
        <taxon>Methanobacteriota</taxon>
        <taxon>Stenosarchaea group</taxon>
        <taxon>Halobacteria</taxon>
        <taxon>Halobacteriales</taxon>
        <taxon>Natrialbaceae</taxon>
        <taxon>Natrinema</taxon>
    </lineage>
</organism>
<evidence type="ECO:0000313" key="2">
    <source>
        <dbReference type="Proteomes" id="UP001596383"/>
    </source>
</evidence>
<protein>
    <submittedName>
        <fullName evidence="1">DUF393 domain-containing protein</fullName>
    </submittedName>
</protein>
<dbReference type="RefSeq" id="WP_273742422.1">
    <property type="nucleotide sequence ID" value="NZ_JAQIVI010000830.1"/>
</dbReference>
<accession>A0ABD5T0R6</accession>
<dbReference type="EMBL" id="JBHSWV010000830">
    <property type="protein sequence ID" value="MFC6769821.1"/>
    <property type="molecule type" value="Genomic_DNA"/>
</dbReference>
<gene>
    <name evidence="1" type="ORF">ACFQE6_33695</name>
</gene>
<name>A0ABD5T0R6_9EURY</name>
<sequence length="149" mass="16035">MTEPTAPQFSGILLYDGDCPFCSAASTAMRQLEAVGVVPWEEPVAQAFLEAQFGETPFALFFADIEAETVWAGRAAATELCERAGMPVLVRDIVDENYERVADAVRFVSGTDREIDPYHDAYPLADDAAALFDDLAASGSRTHVPANSG</sequence>